<dbReference type="PANTHER" id="PTHR15696">
    <property type="entry name" value="SMG-7 SUPPRESSOR WITH MORPHOLOGICAL EFFECT ON GENITALIA PROTEIN 7"/>
    <property type="match status" value="1"/>
</dbReference>
<dbReference type="AlphaFoldDB" id="A0A0G2FYN0"/>
<dbReference type="InterPro" id="IPR045153">
    <property type="entry name" value="Est1/Ebs1-like"/>
</dbReference>
<feature type="domain" description="DNA/RNA-binding" evidence="3">
    <location>
        <begin position="58"/>
        <end position="339"/>
    </location>
</feature>
<dbReference type="STRING" id="1214573.A0A0G2FYN0"/>
<dbReference type="GO" id="GO:0000184">
    <property type="term" value="P:nuclear-transcribed mRNA catabolic process, nonsense-mediated decay"/>
    <property type="evidence" value="ECO:0007669"/>
    <property type="project" value="TreeGrafter"/>
</dbReference>
<dbReference type="Gene3D" id="1.25.40.10">
    <property type="entry name" value="Tetratricopeptide repeat domain"/>
    <property type="match status" value="1"/>
</dbReference>
<organism evidence="4 5">
    <name type="scientific">Diaporthe ampelina</name>
    <dbReference type="NCBI Taxonomy" id="1214573"/>
    <lineage>
        <taxon>Eukaryota</taxon>
        <taxon>Fungi</taxon>
        <taxon>Dikarya</taxon>
        <taxon>Ascomycota</taxon>
        <taxon>Pezizomycotina</taxon>
        <taxon>Sordariomycetes</taxon>
        <taxon>Sordariomycetidae</taxon>
        <taxon>Diaporthales</taxon>
        <taxon>Diaporthaceae</taxon>
        <taxon>Diaporthe</taxon>
    </lineage>
</organism>
<evidence type="ECO:0000259" key="3">
    <source>
        <dbReference type="Pfam" id="PF10373"/>
    </source>
</evidence>
<keyword evidence="2" id="KW-0732">Signal</keyword>
<dbReference type="GO" id="GO:0042162">
    <property type="term" value="F:telomeric DNA binding"/>
    <property type="evidence" value="ECO:0007669"/>
    <property type="project" value="TreeGrafter"/>
</dbReference>
<name>A0A0G2FYN0_9PEZI</name>
<feature type="chain" id="PRO_5002544445" evidence="2">
    <location>
        <begin position="19"/>
        <end position="469"/>
    </location>
</feature>
<evidence type="ECO:0000256" key="2">
    <source>
        <dbReference type="SAM" id="SignalP"/>
    </source>
</evidence>
<feature type="compositionally biased region" description="Low complexity" evidence="1">
    <location>
        <begin position="425"/>
        <end position="436"/>
    </location>
</feature>
<dbReference type="GO" id="GO:0070034">
    <property type="term" value="F:telomerase RNA binding"/>
    <property type="evidence" value="ECO:0007669"/>
    <property type="project" value="TreeGrafter"/>
</dbReference>
<dbReference type="Pfam" id="PF10373">
    <property type="entry name" value="EST1_DNA_bind"/>
    <property type="match status" value="1"/>
</dbReference>
<keyword evidence="5" id="KW-1185">Reference proteome</keyword>
<evidence type="ECO:0000313" key="4">
    <source>
        <dbReference type="EMBL" id="KKY38964.1"/>
    </source>
</evidence>
<feature type="region of interest" description="Disordered" evidence="1">
    <location>
        <begin position="419"/>
        <end position="469"/>
    </location>
</feature>
<dbReference type="InterPro" id="IPR011990">
    <property type="entry name" value="TPR-like_helical_dom_sf"/>
</dbReference>
<gene>
    <name evidence="4" type="ORF">UCDDA912_g00996</name>
</gene>
<protein>
    <submittedName>
        <fullName evidence="4">Putative telomerase-binding protein est1a</fullName>
    </submittedName>
</protein>
<proteinExistence type="predicted"/>
<dbReference type="InterPro" id="IPR018834">
    <property type="entry name" value="DNA/RNA-bd_Est1-type"/>
</dbReference>
<dbReference type="Proteomes" id="UP000034680">
    <property type="component" value="Unassembled WGS sequence"/>
</dbReference>
<accession>A0A0G2FYN0</accession>
<dbReference type="GO" id="GO:0005697">
    <property type="term" value="C:telomerase holoenzyme complex"/>
    <property type="evidence" value="ECO:0007669"/>
    <property type="project" value="TreeGrafter"/>
</dbReference>
<feature type="compositionally biased region" description="Acidic residues" evidence="1">
    <location>
        <begin position="449"/>
        <end position="460"/>
    </location>
</feature>
<dbReference type="EMBL" id="LCUC01000041">
    <property type="protein sequence ID" value="KKY38964.1"/>
    <property type="molecule type" value="Genomic_DNA"/>
</dbReference>
<feature type="signal peptide" evidence="2">
    <location>
        <begin position="1"/>
        <end position="18"/>
    </location>
</feature>
<reference evidence="4 5" key="2">
    <citation type="submission" date="2015-05" db="EMBL/GenBank/DDBJ databases">
        <authorList>
            <person name="Morales-Cruz A."/>
            <person name="Amrine K.C."/>
            <person name="Cantu D."/>
        </authorList>
    </citation>
    <scope>NUCLEOTIDE SEQUENCE [LARGE SCALE GENOMIC DNA]</scope>
    <source>
        <strain evidence="4">DA912</strain>
    </source>
</reference>
<dbReference type="PANTHER" id="PTHR15696:SF0">
    <property type="entry name" value="TELOMERASE-BINDING PROTEIN EST1A"/>
    <property type="match status" value="1"/>
</dbReference>
<evidence type="ECO:0000256" key="1">
    <source>
        <dbReference type="SAM" id="MobiDB-lite"/>
    </source>
</evidence>
<evidence type="ECO:0000313" key="5">
    <source>
        <dbReference type="Proteomes" id="UP000034680"/>
    </source>
</evidence>
<sequence length="469" mass="53373">MLTFIYLAYSMMALLYETVPNFEDTWIECLGDLGRYRMAIEDEDIRDREIWTEVSRYWYSKASDKAPTTGRLHHHLAILARPNAVKQLFYYTKSLCVEIPFKSARDSILTLFDPIINGTQTRLQAIDLNFVKAHGILFITSNTDETDKALPKDRDELMAEYETAKSQFLSHLDNHVARTTRSWMEPGALVAISNCNAQLEYGKTEANTHGNANVLMTAILPESDRDTFMEDSTEDKPTPSKVFNEASDLAEQCDAIISRRYGDPNVLPYLNVRLSFMKFITGNEAAIEHVQDCFPWALVALMLNSLSISFQNHQRIESEEFPRPSDRPLPEDWSLRGLLWTDKLFPSDWFTSDKVDDDEKTFELASMTEQRKERVLWLGYQLTVLGKWLTYDKQSKQFSVTPEFQKDYPVYASEDATMSGKEGSVSHSSTTGSTATLDQGTESSMTEKDDGDAPTVDDDVSMITEKAES</sequence>
<reference evidence="4 5" key="1">
    <citation type="submission" date="2015-05" db="EMBL/GenBank/DDBJ databases">
        <title>Distinctive expansion of gene families associated with plant cell wall degradation and secondary metabolism in the genomes of grapevine trunk pathogens.</title>
        <authorList>
            <person name="Lawrence D.P."/>
            <person name="Travadon R."/>
            <person name="Rolshausen P.E."/>
            <person name="Baumgartner K."/>
        </authorList>
    </citation>
    <scope>NUCLEOTIDE SEQUENCE [LARGE SCALE GENOMIC DNA]</scope>
    <source>
        <strain evidence="4">DA912</strain>
    </source>
</reference>
<dbReference type="SUPFAM" id="SSF48452">
    <property type="entry name" value="TPR-like"/>
    <property type="match status" value="1"/>
</dbReference>
<dbReference type="OrthoDB" id="2017974at2759"/>
<comment type="caution">
    <text evidence="4">The sequence shown here is derived from an EMBL/GenBank/DDBJ whole genome shotgun (WGS) entry which is preliminary data.</text>
</comment>